<sequence length="161" mass="17653">MSIQQNIKKIGISLLTIGCFQTMQAQQDPQYTQYMYNTSMVNPAYAGSRGTLNVFGMYRTQWVGLDGAPKTANVSVSTPLGESGLGLGVNFTNDRLGAMDENNISVDLSYAIDLNEDYKLAFGIKTTANLLNVDYTKLNIHNPTDPNSSENIKNKFNPNIG</sequence>
<dbReference type="RefSeq" id="WP_143061469.1">
    <property type="nucleotide sequence ID" value="NZ_FNYS01000045.1"/>
</dbReference>
<accession>A0A1H6Z248</accession>
<evidence type="ECO:0000313" key="1">
    <source>
        <dbReference type="EMBL" id="SEJ43610.1"/>
    </source>
</evidence>
<gene>
    <name evidence="1" type="ORF">SAMN04488018_1451</name>
</gene>
<dbReference type="GeneID" id="82258904"/>
<proteinExistence type="predicted"/>
<dbReference type="AlphaFoldDB" id="A0A1H6Z248"/>
<evidence type="ECO:0000313" key="2">
    <source>
        <dbReference type="Proteomes" id="UP000183077"/>
    </source>
</evidence>
<name>A0A1H6Z248_9FLAO</name>
<feature type="non-terminal residue" evidence="1">
    <location>
        <position position="161"/>
    </location>
</feature>
<protein>
    <submittedName>
        <fullName evidence="1">Type IX secretion system membrane protein, PorP/SprF family</fullName>
    </submittedName>
</protein>
<dbReference type="NCBIfam" id="TIGR03519">
    <property type="entry name" value="T9SS_PorP_fam"/>
    <property type="match status" value="1"/>
</dbReference>
<dbReference type="Pfam" id="PF11751">
    <property type="entry name" value="PorP_SprF"/>
    <property type="match status" value="1"/>
</dbReference>
<dbReference type="Proteomes" id="UP000183077">
    <property type="component" value="Unassembled WGS sequence"/>
</dbReference>
<dbReference type="EMBL" id="FNYS01000045">
    <property type="protein sequence ID" value="SEJ43610.1"/>
    <property type="molecule type" value="Genomic_DNA"/>
</dbReference>
<organism evidence="1 2">
    <name type="scientific">Myroides marinus</name>
    <dbReference type="NCBI Taxonomy" id="703342"/>
    <lineage>
        <taxon>Bacteria</taxon>
        <taxon>Pseudomonadati</taxon>
        <taxon>Bacteroidota</taxon>
        <taxon>Flavobacteriia</taxon>
        <taxon>Flavobacteriales</taxon>
        <taxon>Flavobacteriaceae</taxon>
        <taxon>Myroides</taxon>
    </lineage>
</organism>
<reference evidence="1 2" key="1">
    <citation type="submission" date="2016-10" db="EMBL/GenBank/DDBJ databases">
        <authorList>
            <person name="de Groot N.N."/>
        </authorList>
    </citation>
    <scope>NUCLEOTIDE SEQUENCE [LARGE SCALE GENOMIC DNA]</scope>
    <source>
        <strain evidence="1 2">DSM 23048</strain>
    </source>
</reference>
<dbReference type="InterPro" id="IPR019861">
    <property type="entry name" value="PorP/SprF_Bacteroidetes"/>
</dbReference>